<organism evidence="6 7">
    <name type="scientific">Plantactinospora sonchi</name>
    <dbReference type="NCBI Taxonomy" id="1544735"/>
    <lineage>
        <taxon>Bacteria</taxon>
        <taxon>Bacillati</taxon>
        <taxon>Actinomycetota</taxon>
        <taxon>Actinomycetes</taxon>
        <taxon>Micromonosporales</taxon>
        <taxon>Micromonosporaceae</taxon>
        <taxon>Plantactinospora</taxon>
    </lineage>
</organism>
<dbReference type="Gene3D" id="3.30.300.30">
    <property type="match status" value="1"/>
</dbReference>
<protein>
    <submittedName>
        <fullName evidence="6">AMP-binding protein</fullName>
    </submittedName>
</protein>
<feature type="domain" description="Thioesterase" evidence="4">
    <location>
        <begin position="586"/>
        <end position="793"/>
    </location>
</feature>
<sequence length="801" mass="82903">MGSVNLVERLLGRQLALGRGERPAYVDPGGELSYAQLYRAVRWYAARLATAGVQPGTRGLVLADDSVATVVSILALWWRGAVAVPVSPMLTEAEVGFIARDCRAGFLHADERGAELAIRAGLAGLPRGGPDWTEPGSDPAPPPVSQPPAEVLLIQYTSGSTGTPKGVLHAAAGVDGVLDGFGRLLDLRPEDTVLSTAKLSFGYGFGNSLLFPLAAGARVVLHQGPPDVFRLAATIARHQPTVLCAVPRIYAALLDRAHRPATTDAGQVSVVAGSGAAPTIDPDGAAALDLGSVRLAVSAGEHLPASLCVDFGRTFGVPLLNGLGATEVLHIVASTRGSRPGSTGRAVPGMTLTVRDDAGRVLPPGSEGRLHVAGPSVAAGYLDRPEASAATFADGGAYTGDIVSQEPDGEIRYVCRRDDLINVGGYKISPLEVEAAVRDLPGLAQCAVVGARDDTGLEQAVAYLVPAPETDRDDLRRAARAAFRTNLPPFKRPSVVEVVDRLPVTSTGKLARFKLRVLPGSAADRPSGTVVPAARHTDATAPAAHPTVPAARTGGAGNREAVAGRRSAGAEPAVVRMRVLRDGPGRTLVCIPYAGGSSGAFTRLARHLPGSWRVVAGEAVYGEGATIADAADAWWRAGAPYLSDRSVLFGHSLGAVLAAAVADAAGDGLGRTEIVLSAPPVLAAGADRPALLSDDDTTLLAGLRGAGLLPATSLTPDEIGRLLLPRFRRDIALAPDGFQGVRGRPVHVLLGTDDRLCTRESIAALLPDDRLASLHLVTGDHYFVATNPAQTAEVLAGMFRD</sequence>
<dbReference type="PANTHER" id="PTHR43352:SF1">
    <property type="entry name" value="ANTHRANILATE--COA LIGASE"/>
    <property type="match status" value="1"/>
</dbReference>
<evidence type="ECO:0000313" key="7">
    <source>
        <dbReference type="Proteomes" id="UP001332243"/>
    </source>
</evidence>
<dbReference type="InterPro" id="IPR020845">
    <property type="entry name" value="AMP-binding_CS"/>
</dbReference>
<dbReference type="SUPFAM" id="SSF56801">
    <property type="entry name" value="Acetyl-CoA synthetase-like"/>
    <property type="match status" value="1"/>
</dbReference>
<dbReference type="InterPro" id="IPR029058">
    <property type="entry name" value="AB_hydrolase_fold"/>
</dbReference>
<evidence type="ECO:0000256" key="2">
    <source>
        <dbReference type="ARBA" id="ARBA00022598"/>
    </source>
</evidence>
<dbReference type="InterPro" id="IPR045851">
    <property type="entry name" value="AMP-bd_C_sf"/>
</dbReference>
<feature type="domain" description="AMP-dependent synthetase/ligase" evidence="3">
    <location>
        <begin position="18"/>
        <end position="382"/>
    </location>
</feature>
<evidence type="ECO:0000259" key="3">
    <source>
        <dbReference type="Pfam" id="PF00501"/>
    </source>
</evidence>
<dbReference type="Pfam" id="PF13193">
    <property type="entry name" value="AMP-binding_C"/>
    <property type="match status" value="1"/>
</dbReference>
<keyword evidence="7" id="KW-1185">Reference proteome</keyword>
<dbReference type="InterPro" id="IPR025110">
    <property type="entry name" value="AMP-bd_C"/>
</dbReference>
<dbReference type="EMBL" id="JAZGQK010000028">
    <property type="protein sequence ID" value="MEE6262485.1"/>
    <property type="molecule type" value="Genomic_DNA"/>
</dbReference>
<dbReference type="InterPro" id="IPR001031">
    <property type="entry name" value="Thioesterase"/>
</dbReference>
<proteinExistence type="predicted"/>
<dbReference type="PROSITE" id="PS00455">
    <property type="entry name" value="AMP_BINDING"/>
    <property type="match status" value="1"/>
</dbReference>
<comment type="cofactor">
    <cofactor evidence="1">
        <name>pantetheine 4'-phosphate</name>
        <dbReference type="ChEBI" id="CHEBI:47942"/>
    </cofactor>
</comment>
<dbReference type="Pfam" id="PF00501">
    <property type="entry name" value="AMP-binding"/>
    <property type="match status" value="1"/>
</dbReference>
<evidence type="ECO:0000256" key="1">
    <source>
        <dbReference type="ARBA" id="ARBA00001957"/>
    </source>
</evidence>
<evidence type="ECO:0000259" key="5">
    <source>
        <dbReference type="Pfam" id="PF13193"/>
    </source>
</evidence>
<comment type="caution">
    <text evidence="6">The sequence shown here is derived from an EMBL/GenBank/DDBJ whole genome shotgun (WGS) entry which is preliminary data.</text>
</comment>
<evidence type="ECO:0000259" key="4">
    <source>
        <dbReference type="Pfam" id="PF00975"/>
    </source>
</evidence>
<name>A0ABU7S117_9ACTN</name>
<accession>A0ABU7S117</accession>
<dbReference type="RefSeq" id="WP_331217419.1">
    <property type="nucleotide sequence ID" value="NZ_JAZGQK010000028.1"/>
</dbReference>
<gene>
    <name evidence="6" type="ORF">V1633_28770</name>
</gene>
<feature type="domain" description="AMP-binding enzyme C-terminal" evidence="5">
    <location>
        <begin position="432"/>
        <end position="509"/>
    </location>
</feature>
<dbReference type="Proteomes" id="UP001332243">
    <property type="component" value="Unassembled WGS sequence"/>
</dbReference>
<dbReference type="Gene3D" id="3.40.50.12780">
    <property type="entry name" value="N-terminal domain of ligase-like"/>
    <property type="match status" value="1"/>
</dbReference>
<dbReference type="Pfam" id="PF00975">
    <property type="entry name" value="Thioesterase"/>
    <property type="match status" value="1"/>
</dbReference>
<keyword evidence="2" id="KW-0436">Ligase</keyword>
<dbReference type="PANTHER" id="PTHR43352">
    <property type="entry name" value="ACETYL-COA SYNTHETASE"/>
    <property type="match status" value="1"/>
</dbReference>
<dbReference type="InterPro" id="IPR000873">
    <property type="entry name" value="AMP-dep_synth/lig_dom"/>
</dbReference>
<dbReference type="Gene3D" id="3.40.50.1820">
    <property type="entry name" value="alpha/beta hydrolase"/>
    <property type="match status" value="1"/>
</dbReference>
<evidence type="ECO:0000313" key="6">
    <source>
        <dbReference type="EMBL" id="MEE6262485.1"/>
    </source>
</evidence>
<dbReference type="InterPro" id="IPR042099">
    <property type="entry name" value="ANL_N_sf"/>
</dbReference>
<dbReference type="SUPFAM" id="SSF53474">
    <property type="entry name" value="alpha/beta-Hydrolases"/>
    <property type="match status" value="1"/>
</dbReference>
<reference evidence="6 7" key="1">
    <citation type="submission" date="2024-01" db="EMBL/GenBank/DDBJ databases">
        <title>Genome insights into Plantactinospora sonchi sp. nov.</title>
        <authorList>
            <person name="Wang L."/>
        </authorList>
    </citation>
    <scope>NUCLEOTIDE SEQUENCE [LARGE SCALE GENOMIC DNA]</scope>
    <source>
        <strain evidence="6 7">NEAU-QY2</strain>
    </source>
</reference>